<proteinExistence type="predicted"/>
<comment type="catalytic activity">
    <reaction evidence="1">
        <text>S-ubiquitinyl-[E2 ubiquitin-conjugating enzyme]-L-cysteine + [acceptor protein]-L-lysine = [E2 ubiquitin-conjugating enzyme]-L-cysteine + N(6)-ubiquitinyl-[acceptor protein]-L-lysine.</text>
        <dbReference type="EC" id="2.3.2.27"/>
    </reaction>
</comment>
<dbReference type="AlphaFoldDB" id="A0A0A8YB87"/>
<dbReference type="SUPFAM" id="SSF56112">
    <property type="entry name" value="Protein kinase-like (PK-like)"/>
    <property type="match status" value="1"/>
</dbReference>
<evidence type="ECO:0000256" key="3">
    <source>
        <dbReference type="ARBA" id="ARBA00022786"/>
    </source>
</evidence>
<dbReference type="Gene3D" id="3.40.50.620">
    <property type="entry name" value="HUPs"/>
    <property type="match status" value="1"/>
</dbReference>
<dbReference type="SUPFAM" id="SSF52402">
    <property type="entry name" value="Adenine nucleotide alpha hydrolases-like"/>
    <property type="match status" value="1"/>
</dbReference>
<dbReference type="InterPro" id="IPR011009">
    <property type="entry name" value="Kinase-like_dom_sf"/>
</dbReference>
<dbReference type="InterPro" id="IPR000719">
    <property type="entry name" value="Prot_kinase_dom"/>
</dbReference>
<name>A0A0A8YB87_ARUDO</name>
<dbReference type="Gene3D" id="3.30.200.20">
    <property type="entry name" value="Phosphorylase Kinase, domain 1"/>
    <property type="match status" value="1"/>
</dbReference>
<dbReference type="InterPro" id="IPR051348">
    <property type="entry name" value="U-box_ubiquitin_ligases"/>
</dbReference>
<dbReference type="InterPro" id="IPR008266">
    <property type="entry name" value="Tyr_kinase_AS"/>
</dbReference>
<organism evidence="5">
    <name type="scientific">Arundo donax</name>
    <name type="common">Giant reed</name>
    <name type="synonym">Donax arundinaceus</name>
    <dbReference type="NCBI Taxonomy" id="35708"/>
    <lineage>
        <taxon>Eukaryota</taxon>
        <taxon>Viridiplantae</taxon>
        <taxon>Streptophyta</taxon>
        <taxon>Embryophyta</taxon>
        <taxon>Tracheophyta</taxon>
        <taxon>Spermatophyta</taxon>
        <taxon>Magnoliopsida</taxon>
        <taxon>Liliopsida</taxon>
        <taxon>Poales</taxon>
        <taxon>Poaceae</taxon>
        <taxon>PACMAD clade</taxon>
        <taxon>Arundinoideae</taxon>
        <taxon>Arundineae</taxon>
        <taxon>Arundo</taxon>
    </lineage>
</organism>
<evidence type="ECO:0000256" key="2">
    <source>
        <dbReference type="ARBA" id="ARBA00012483"/>
    </source>
</evidence>
<dbReference type="InterPro" id="IPR001245">
    <property type="entry name" value="Ser-Thr/Tyr_kinase_cat_dom"/>
</dbReference>
<accession>A0A0A8YB87</accession>
<dbReference type="GO" id="GO:0005524">
    <property type="term" value="F:ATP binding"/>
    <property type="evidence" value="ECO:0007669"/>
    <property type="project" value="InterPro"/>
</dbReference>
<dbReference type="PANTHER" id="PTHR45647:SF43">
    <property type="entry name" value="OS10G0100500 PROTEIN"/>
    <property type="match status" value="1"/>
</dbReference>
<dbReference type="EMBL" id="GBRH01275267">
    <property type="protein sequence ID" value="JAD22628.1"/>
    <property type="molecule type" value="Transcribed_RNA"/>
</dbReference>
<dbReference type="PROSITE" id="PS50011">
    <property type="entry name" value="PROTEIN_KINASE_DOM"/>
    <property type="match status" value="1"/>
</dbReference>
<reference evidence="5" key="2">
    <citation type="journal article" date="2015" name="Data Brief">
        <title>Shoot transcriptome of the giant reed, Arundo donax.</title>
        <authorList>
            <person name="Barrero R.A."/>
            <person name="Guerrero F.D."/>
            <person name="Moolhuijzen P."/>
            <person name="Goolsby J.A."/>
            <person name="Tidwell J."/>
            <person name="Bellgard S.E."/>
            <person name="Bellgard M.I."/>
        </authorList>
    </citation>
    <scope>NUCLEOTIDE SEQUENCE</scope>
    <source>
        <tissue evidence="5">Shoot tissue taken approximately 20 cm above the soil surface</tissue>
    </source>
</reference>
<dbReference type="CDD" id="cd01989">
    <property type="entry name" value="USP_STK_Ubox_N"/>
    <property type="match status" value="1"/>
</dbReference>
<dbReference type="Gene3D" id="1.10.510.10">
    <property type="entry name" value="Transferase(Phosphotransferase) domain 1"/>
    <property type="match status" value="1"/>
</dbReference>
<dbReference type="GO" id="GO:0061630">
    <property type="term" value="F:ubiquitin protein ligase activity"/>
    <property type="evidence" value="ECO:0007669"/>
    <property type="project" value="UniProtKB-EC"/>
</dbReference>
<feature type="domain" description="Protein kinase" evidence="4">
    <location>
        <begin position="480"/>
        <end position="641"/>
    </location>
</feature>
<dbReference type="PANTHER" id="PTHR45647">
    <property type="entry name" value="OS02G0152300 PROTEIN"/>
    <property type="match status" value="1"/>
</dbReference>
<evidence type="ECO:0000256" key="1">
    <source>
        <dbReference type="ARBA" id="ARBA00000900"/>
    </source>
</evidence>
<dbReference type="EC" id="2.3.2.27" evidence="2"/>
<evidence type="ECO:0000313" key="5">
    <source>
        <dbReference type="EMBL" id="JAD22628.1"/>
    </source>
</evidence>
<dbReference type="GO" id="GO:0004672">
    <property type="term" value="F:protein kinase activity"/>
    <property type="evidence" value="ECO:0007669"/>
    <property type="project" value="InterPro"/>
</dbReference>
<sequence length="641" mass="73129">MDILSPSPPPSPCPAVDSQLHRRLHCREQHRSEAWVHVAVGRSPEKTLGLLRWAVRRFGCARIALLHVHQPSPLIPTLLGKIPASQATEELVLSHRKSEKEEMNKILLTYLAFCHRVQVQARLLVTENDQIHDGILTLVNQYGITKLVMGSTPDNCFKLKPTYAKESLMVRNAPAFCEIWFVWRGRHIWTREASAATDNHIPVHNQDDVMTTKRIRFSSCSNNAEFILDEGYITSEASIITDLNQGIVSDNDRSNYYDALGAHDANHFYNMSIANWQDAESELNSTFWSDSCVLMDTLQLYSKEIADRNLKQVMIEAEGSRKEAFVELLKRKETESKVAGAFSRAKASESSQKHEIKMREELEFLLISTRKQHEELIKNKEKAAAGLDSSLRRLVILDDRTKKVSLQMDEVAAELKVIQSSIEILRQEKPKVQRIEDDQVEGCRYSRAMLPNCTSISLADDSYSFRGLPLLDLQSGTCKFSDSFKIRSRGHMCVYKGEIMGKSVMIHKLHSHSIQSVRQFQQEVSILSKVRYPHLVTLIGACPEALCLVYEYLPNGSLHDHLFNKYNSPRLPWKLRARIIAEISSALLFLHSCKPQMIIHGDLSLENILLDTDFHCKIAGFSISQLLTDDMKDYPSFFFWF</sequence>
<dbReference type="PROSITE" id="PS00109">
    <property type="entry name" value="PROTEIN_KINASE_TYR"/>
    <property type="match status" value="1"/>
</dbReference>
<reference evidence="5" key="1">
    <citation type="submission" date="2014-09" db="EMBL/GenBank/DDBJ databases">
        <authorList>
            <person name="Magalhaes I.L.F."/>
            <person name="Oliveira U."/>
            <person name="Santos F.R."/>
            <person name="Vidigal T.H.D.A."/>
            <person name="Brescovit A.D."/>
            <person name="Santos A.J."/>
        </authorList>
    </citation>
    <scope>NUCLEOTIDE SEQUENCE</scope>
    <source>
        <tissue evidence="5">Shoot tissue taken approximately 20 cm above the soil surface</tissue>
    </source>
</reference>
<protein>
    <recommendedName>
        <fullName evidence="2">RING-type E3 ubiquitin transferase</fullName>
        <ecNumber evidence="2">2.3.2.27</ecNumber>
    </recommendedName>
</protein>
<dbReference type="InterPro" id="IPR014729">
    <property type="entry name" value="Rossmann-like_a/b/a_fold"/>
</dbReference>
<dbReference type="Pfam" id="PF07714">
    <property type="entry name" value="PK_Tyr_Ser-Thr"/>
    <property type="match status" value="1"/>
</dbReference>
<evidence type="ECO:0000259" key="4">
    <source>
        <dbReference type="PROSITE" id="PS50011"/>
    </source>
</evidence>
<keyword evidence="3" id="KW-0833">Ubl conjugation pathway</keyword>